<accession>A0ABS9GY14</accession>
<dbReference type="Proteomes" id="UP001649381">
    <property type="component" value="Unassembled WGS sequence"/>
</dbReference>
<dbReference type="PIRSF" id="PIRSF000707">
    <property type="entry name" value="Hygromycin-B_kinase"/>
    <property type="match status" value="1"/>
</dbReference>
<dbReference type="InterPro" id="IPR016259">
    <property type="entry name" value="Hygromycin-B_Kinase"/>
</dbReference>
<sequence>MLHPTTWAEWRGMYTNLDLWTPIIKEILKHEGISFNHISVSKHPGTHAVFQIDDSYILKIYTPLAPNDFPIEASIYNSLAHSDKAHLFPLVIGQGEIDCPSLWNYLIITMISGSPYREIEPLMTKDEKVQMSKKLGTTIKKYHSVLCNNVQLSKWPLEPNQQRVKKELLEISQLSDKIIDKVIAFLNDDRPSHQSPLVTVHADVTEDHVFLTRKDQQWVMTGLIDVADSKRSISLLEFPAIWFELFKGDKEMMQAFLNTYDSNILWNEETRMSFIYMTLVHQFGIDMLQLVLKRKKITSVHTLEELFELMWPQSLFMNQSDSAISKEHI</sequence>
<evidence type="ECO:0000313" key="3">
    <source>
        <dbReference type="Proteomes" id="UP001649381"/>
    </source>
</evidence>
<evidence type="ECO:0000259" key="1">
    <source>
        <dbReference type="Pfam" id="PF01636"/>
    </source>
</evidence>
<name>A0ABS9GY14_9BACL</name>
<dbReference type="Gene3D" id="3.90.1200.10">
    <property type="match status" value="1"/>
</dbReference>
<dbReference type="Pfam" id="PF01636">
    <property type="entry name" value="APH"/>
    <property type="match status" value="1"/>
</dbReference>
<reference evidence="2 3" key="1">
    <citation type="submission" date="2022-01" db="EMBL/GenBank/DDBJ databases">
        <title>Alkalihalobacillus sp. EGI L200015, a novel bacterium isolated from a salt lake sediment.</title>
        <authorList>
            <person name="Gao L."/>
            <person name="Fang B.-Z."/>
            <person name="Li W.-J."/>
        </authorList>
    </citation>
    <scope>NUCLEOTIDE SEQUENCE [LARGE SCALE GENOMIC DNA]</scope>
    <source>
        <strain evidence="2 3">KCTC 12718</strain>
    </source>
</reference>
<proteinExistence type="predicted"/>
<dbReference type="InterPro" id="IPR002575">
    <property type="entry name" value="Aminoglycoside_PTrfase"/>
</dbReference>
<dbReference type="SUPFAM" id="SSF56112">
    <property type="entry name" value="Protein kinase-like (PK-like)"/>
    <property type="match status" value="1"/>
</dbReference>
<dbReference type="EMBL" id="JAKIJS010000001">
    <property type="protein sequence ID" value="MCF6136270.1"/>
    <property type="molecule type" value="Genomic_DNA"/>
</dbReference>
<evidence type="ECO:0000313" key="2">
    <source>
        <dbReference type="EMBL" id="MCF6136270.1"/>
    </source>
</evidence>
<organism evidence="2 3">
    <name type="scientific">Pseudalkalibacillus berkeleyi</name>
    <dbReference type="NCBI Taxonomy" id="1069813"/>
    <lineage>
        <taxon>Bacteria</taxon>
        <taxon>Bacillati</taxon>
        <taxon>Bacillota</taxon>
        <taxon>Bacilli</taxon>
        <taxon>Bacillales</taxon>
        <taxon>Fictibacillaceae</taxon>
        <taxon>Pseudalkalibacillus</taxon>
    </lineage>
</organism>
<comment type="caution">
    <text evidence="2">The sequence shown here is derived from an EMBL/GenBank/DDBJ whole genome shotgun (WGS) entry which is preliminary data.</text>
</comment>
<feature type="domain" description="Aminoglycoside phosphotransferase" evidence="1">
    <location>
        <begin position="49"/>
        <end position="229"/>
    </location>
</feature>
<dbReference type="RefSeq" id="WP_236330668.1">
    <property type="nucleotide sequence ID" value="NZ_JAKIJS010000001.1"/>
</dbReference>
<gene>
    <name evidence="2" type="ORF">L2716_00920</name>
</gene>
<keyword evidence="3" id="KW-1185">Reference proteome</keyword>
<dbReference type="InterPro" id="IPR011009">
    <property type="entry name" value="Kinase-like_dom_sf"/>
</dbReference>
<protein>
    <submittedName>
        <fullName evidence="2">Aminoglycoside phosphotransferase family protein</fullName>
    </submittedName>
</protein>